<sequence length="196" mass="22424">MVRQLLPLLERAADGRIIIVTSGYYKQATELLTRKEVMGESMWDYTAQKAYSNSKMANCLFTKELSWRLQQRDSPVQAYAIRPGFVRGTELGRQTNWLLRTIASPLIWAVSCDLDQGISGIVHCATESQDVLAPGGLYYGKTLETYVDTVNKENQEKLWRQCERVESLVAKRSHGKMPERQFDWPSIEHPEKDVPV</sequence>
<dbReference type="Proteomes" id="UP001177023">
    <property type="component" value="Unassembled WGS sequence"/>
</dbReference>
<dbReference type="PANTHER" id="PTHR43157">
    <property type="entry name" value="PHOSPHATIDYLINOSITOL-GLYCAN BIOSYNTHESIS CLASS F PROTEIN-RELATED"/>
    <property type="match status" value="1"/>
</dbReference>
<keyword evidence="3" id="KW-1185">Reference proteome</keyword>
<gene>
    <name evidence="2" type="ORF">MSPICULIGERA_LOCUS16596</name>
</gene>
<evidence type="ECO:0000313" key="2">
    <source>
        <dbReference type="EMBL" id="CAJ0578338.1"/>
    </source>
</evidence>
<comment type="caution">
    <text evidence="2">The sequence shown here is derived from an EMBL/GenBank/DDBJ whole genome shotgun (WGS) entry which is preliminary data.</text>
</comment>
<dbReference type="GO" id="GO:0016491">
    <property type="term" value="F:oxidoreductase activity"/>
    <property type="evidence" value="ECO:0007669"/>
    <property type="project" value="UniProtKB-KW"/>
</dbReference>
<dbReference type="Gene3D" id="3.40.50.720">
    <property type="entry name" value="NAD(P)-binding Rossmann-like Domain"/>
    <property type="match status" value="1"/>
</dbReference>
<accession>A0AA36CZP4</accession>
<organism evidence="2 3">
    <name type="scientific">Mesorhabditis spiculigera</name>
    <dbReference type="NCBI Taxonomy" id="96644"/>
    <lineage>
        <taxon>Eukaryota</taxon>
        <taxon>Metazoa</taxon>
        <taxon>Ecdysozoa</taxon>
        <taxon>Nematoda</taxon>
        <taxon>Chromadorea</taxon>
        <taxon>Rhabditida</taxon>
        <taxon>Rhabditina</taxon>
        <taxon>Rhabditomorpha</taxon>
        <taxon>Rhabditoidea</taxon>
        <taxon>Rhabditidae</taxon>
        <taxon>Mesorhabditinae</taxon>
        <taxon>Mesorhabditis</taxon>
    </lineage>
</organism>
<protein>
    <submittedName>
        <fullName evidence="2">Uncharacterized protein</fullName>
    </submittedName>
</protein>
<name>A0AA36CZP4_9BILA</name>
<reference evidence="2" key="1">
    <citation type="submission" date="2023-06" db="EMBL/GenBank/DDBJ databases">
        <authorList>
            <person name="Delattre M."/>
        </authorList>
    </citation>
    <scope>NUCLEOTIDE SEQUENCE</scope>
    <source>
        <strain evidence="2">AF72</strain>
    </source>
</reference>
<dbReference type="InterPro" id="IPR036291">
    <property type="entry name" value="NAD(P)-bd_dom_sf"/>
</dbReference>
<keyword evidence="1" id="KW-0560">Oxidoreductase</keyword>
<dbReference type="PANTHER" id="PTHR43157:SF31">
    <property type="entry name" value="PHOSPHATIDYLINOSITOL-GLYCAN BIOSYNTHESIS CLASS F PROTEIN"/>
    <property type="match status" value="1"/>
</dbReference>
<proteinExistence type="predicted"/>
<dbReference type="SUPFAM" id="SSF51735">
    <property type="entry name" value="NAD(P)-binding Rossmann-fold domains"/>
    <property type="match status" value="1"/>
</dbReference>
<evidence type="ECO:0000256" key="1">
    <source>
        <dbReference type="ARBA" id="ARBA00023002"/>
    </source>
</evidence>
<dbReference type="AlphaFoldDB" id="A0AA36CZP4"/>
<evidence type="ECO:0000313" key="3">
    <source>
        <dbReference type="Proteomes" id="UP001177023"/>
    </source>
</evidence>
<dbReference type="EMBL" id="CATQJA010002653">
    <property type="protein sequence ID" value="CAJ0578338.1"/>
    <property type="molecule type" value="Genomic_DNA"/>
</dbReference>
<feature type="non-terminal residue" evidence="2">
    <location>
        <position position="1"/>
    </location>
</feature>